<accession>A0A9R0P0Z4</accession>
<protein>
    <submittedName>
        <fullName evidence="1">Uncharacterized protein</fullName>
    </submittedName>
</protein>
<reference evidence="1 2" key="1">
    <citation type="journal article" date="2011" name="J. Bacteriol.">
        <title>Whole genome sequence of the rifamycin B-producing strain Amycolatopsis mediterranei S699.</title>
        <authorList>
            <person name="Verma M."/>
            <person name="Kaur J."/>
            <person name="Kumar M."/>
            <person name="Kumari K."/>
            <person name="Saxena A."/>
            <person name="Anand S."/>
            <person name="Nigam A."/>
            <person name="Ravi V."/>
            <person name="Raghuvanshi S."/>
            <person name="Khurana P."/>
            <person name="Tyagi A.K."/>
            <person name="Khurana J.P."/>
            <person name="Lal R."/>
        </authorList>
    </citation>
    <scope>NUCLEOTIDE SEQUENCE [LARGE SCALE GENOMIC DNA]</scope>
    <source>
        <strain evidence="1 2">S699</strain>
    </source>
</reference>
<evidence type="ECO:0000313" key="2">
    <source>
        <dbReference type="Proteomes" id="UP000006138"/>
    </source>
</evidence>
<gene>
    <name evidence="1" type="ordered locus">RAM_28375</name>
</gene>
<organism evidence="1 2">
    <name type="scientific">Amycolatopsis mediterranei (strain S699)</name>
    <name type="common">Nocardia mediterranei</name>
    <dbReference type="NCBI Taxonomy" id="713604"/>
    <lineage>
        <taxon>Bacteria</taxon>
        <taxon>Bacillati</taxon>
        <taxon>Actinomycetota</taxon>
        <taxon>Actinomycetes</taxon>
        <taxon>Pseudonocardiales</taxon>
        <taxon>Pseudonocardiaceae</taxon>
        <taxon>Amycolatopsis</taxon>
    </lineage>
</organism>
<name>A0A9R0P0Z4_AMYMS</name>
<dbReference type="KEGG" id="amn:RAM_28375"/>
<keyword evidence="2" id="KW-1185">Reference proteome</keyword>
<dbReference type="AlphaFoldDB" id="A0A9R0P0Z4"/>
<dbReference type="EMBL" id="CP002896">
    <property type="protein sequence ID" value="AEK44152.1"/>
    <property type="molecule type" value="Genomic_DNA"/>
</dbReference>
<dbReference type="Proteomes" id="UP000006138">
    <property type="component" value="Chromosome"/>
</dbReference>
<proteinExistence type="predicted"/>
<evidence type="ECO:0000313" key="1">
    <source>
        <dbReference type="EMBL" id="AEK44152.1"/>
    </source>
</evidence>
<sequence length="32" mass="3402">MNRTATDGRCAEGDTITVHAVREEDGAVVVDI</sequence>